<accession>T1HM06</accession>
<protein>
    <submittedName>
        <fullName evidence="1">Uncharacterized protein</fullName>
    </submittedName>
</protein>
<dbReference type="EnsemblMetazoa" id="RPRC005080-RA">
    <property type="protein sequence ID" value="RPRC005080-PA"/>
    <property type="gene ID" value="RPRC005080"/>
</dbReference>
<name>T1HM06_RHOPR</name>
<organism evidence="1 2">
    <name type="scientific">Rhodnius prolixus</name>
    <name type="common">Triatomid bug</name>
    <dbReference type="NCBI Taxonomy" id="13249"/>
    <lineage>
        <taxon>Eukaryota</taxon>
        <taxon>Metazoa</taxon>
        <taxon>Ecdysozoa</taxon>
        <taxon>Arthropoda</taxon>
        <taxon>Hexapoda</taxon>
        <taxon>Insecta</taxon>
        <taxon>Pterygota</taxon>
        <taxon>Neoptera</taxon>
        <taxon>Paraneoptera</taxon>
        <taxon>Hemiptera</taxon>
        <taxon>Heteroptera</taxon>
        <taxon>Panheteroptera</taxon>
        <taxon>Cimicomorpha</taxon>
        <taxon>Reduviidae</taxon>
        <taxon>Triatominae</taxon>
        <taxon>Rhodnius</taxon>
    </lineage>
</organism>
<keyword evidence="2" id="KW-1185">Reference proteome</keyword>
<sequence>MVNSNLEFELVKLKLRAAEAARLQSRRDELIEVFNKIGLDIPKNVKINLERSTNLDTEQLEEKVQILTDENIRLLTDLYLFNKTQDVGEMIKLQNNILRKDFEYLKDVVKNNNEDSSILEKYFKKLTQRFFNLDKEKSQLQDELIMLECRIDIMVCKLSHLVLLLQEPIMELRLKVENGIPITEEEFLILKVAENSISNNKLKTRINELKNINSNLQTKLLEIQNQMLQKLKKISQTKETNETYENVEPEASKEGNFDSSLPSIATSYSMEIHRKTSDIKPLAVAILGYHSSEL</sequence>
<dbReference type="AlphaFoldDB" id="T1HM06"/>
<dbReference type="InParanoid" id="T1HM06"/>
<dbReference type="EMBL" id="ACPB03008137">
    <property type="status" value="NOT_ANNOTATED_CDS"/>
    <property type="molecule type" value="Genomic_DNA"/>
</dbReference>
<reference evidence="1" key="1">
    <citation type="submission" date="2015-05" db="UniProtKB">
        <authorList>
            <consortium name="EnsemblMetazoa"/>
        </authorList>
    </citation>
    <scope>IDENTIFICATION</scope>
</reference>
<evidence type="ECO:0000313" key="2">
    <source>
        <dbReference type="Proteomes" id="UP000015103"/>
    </source>
</evidence>
<dbReference type="HOGENOM" id="CLU_947699_0_0_1"/>
<evidence type="ECO:0000313" key="1">
    <source>
        <dbReference type="EnsemblMetazoa" id="RPRC005080-PA"/>
    </source>
</evidence>
<dbReference type="VEuPathDB" id="VectorBase:RPRC005080"/>
<dbReference type="Proteomes" id="UP000015103">
    <property type="component" value="Unassembled WGS sequence"/>
</dbReference>
<proteinExistence type="predicted"/>